<keyword evidence="2" id="KW-0808">Transferase</keyword>
<keyword evidence="3" id="KW-1185">Reference proteome</keyword>
<evidence type="ECO:0000313" key="3">
    <source>
        <dbReference type="Proteomes" id="UP000264883"/>
    </source>
</evidence>
<evidence type="ECO:0000259" key="1">
    <source>
        <dbReference type="Pfam" id="PF04961"/>
    </source>
</evidence>
<protein>
    <submittedName>
        <fullName evidence="2">Formiminotransferase-cyclodeaminase</fullName>
    </submittedName>
</protein>
<accession>A0A343JAT7</accession>
<dbReference type="AlphaFoldDB" id="A0A343JAT7"/>
<evidence type="ECO:0000313" key="2">
    <source>
        <dbReference type="EMBL" id="ASW42645.1"/>
    </source>
</evidence>
<sequence length="218" mass="24595">MLFKDYSLEKFTKELSSKEPSPGGGSTAALVGALAVSLNAMVYSLTIGKKVFESLEEKHKEDMLKFNEQALNLIDVLMNFMEKDREDFLELMDSYKLPKETNEEIMNRKKAIKENTIKAMETPLNLARECIKFYQNISFAVKYGNKNLTSDAGVAAVLLDAAIESAIINVKVNLNLLRKDLTKVEIDKFLGECSNLLEKSSINKVNLIKEVEKIIYPE</sequence>
<dbReference type="OrthoDB" id="7959174at2"/>
<dbReference type="RefSeq" id="WP_119864781.1">
    <property type="nucleotide sequence ID" value="NZ_CP016786.1"/>
</dbReference>
<name>A0A343JAT7_9CLOT</name>
<dbReference type="KEGG" id="cia:BEN51_03870"/>
<gene>
    <name evidence="2" type="ORF">BEN51_03870</name>
</gene>
<feature type="domain" description="Cyclodeaminase/cyclohydrolase" evidence="1">
    <location>
        <begin position="7"/>
        <end position="180"/>
    </location>
</feature>
<dbReference type="Gene3D" id="1.20.120.680">
    <property type="entry name" value="Formiminotetrahydrofolate cyclodeaminase monomer, up-and-down helical bundle"/>
    <property type="match status" value="1"/>
</dbReference>
<dbReference type="Pfam" id="PF04961">
    <property type="entry name" value="FTCD_C"/>
    <property type="match status" value="1"/>
</dbReference>
<dbReference type="GO" id="GO:0016740">
    <property type="term" value="F:transferase activity"/>
    <property type="evidence" value="ECO:0007669"/>
    <property type="project" value="UniProtKB-KW"/>
</dbReference>
<reference evidence="2 3" key="1">
    <citation type="submission" date="2016-08" db="EMBL/GenBank/DDBJ databases">
        <title>Complete Genome Sequence Of The Indigo Reducing Clostridium isatidis DSM15098.</title>
        <authorList>
            <person name="Little G.T."/>
            <person name="Minton N.P."/>
        </authorList>
    </citation>
    <scope>NUCLEOTIDE SEQUENCE [LARGE SCALE GENOMIC DNA]</scope>
    <source>
        <strain evidence="2 3">DSM 15098</strain>
    </source>
</reference>
<dbReference type="InterPro" id="IPR036178">
    <property type="entry name" value="Formintransfe-cycloase-like_sf"/>
</dbReference>
<proteinExistence type="predicted"/>
<dbReference type="SUPFAM" id="SSF101262">
    <property type="entry name" value="Methenyltetrahydrofolate cyclohydrolase-like"/>
    <property type="match status" value="1"/>
</dbReference>
<dbReference type="EMBL" id="CP016786">
    <property type="protein sequence ID" value="ASW42645.1"/>
    <property type="molecule type" value="Genomic_DNA"/>
</dbReference>
<organism evidence="2 3">
    <name type="scientific">Clostridium isatidis</name>
    <dbReference type="NCBI Taxonomy" id="182773"/>
    <lineage>
        <taxon>Bacteria</taxon>
        <taxon>Bacillati</taxon>
        <taxon>Bacillota</taxon>
        <taxon>Clostridia</taxon>
        <taxon>Eubacteriales</taxon>
        <taxon>Clostridiaceae</taxon>
        <taxon>Clostridium</taxon>
    </lineage>
</organism>
<dbReference type="InterPro" id="IPR007044">
    <property type="entry name" value="Cyclodeamin/CycHdrlase"/>
</dbReference>
<dbReference type="Proteomes" id="UP000264883">
    <property type="component" value="Chromosome"/>
</dbReference>